<gene>
    <name evidence="1" type="ORF">pdam_00014592</name>
</gene>
<organism evidence="1 2">
    <name type="scientific">Pocillopora damicornis</name>
    <name type="common">Cauliflower coral</name>
    <name type="synonym">Millepora damicornis</name>
    <dbReference type="NCBI Taxonomy" id="46731"/>
    <lineage>
        <taxon>Eukaryota</taxon>
        <taxon>Metazoa</taxon>
        <taxon>Cnidaria</taxon>
        <taxon>Anthozoa</taxon>
        <taxon>Hexacorallia</taxon>
        <taxon>Scleractinia</taxon>
        <taxon>Astrocoeniina</taxon>
        <taxon>Pocilloporidae</taxon>
        <taxon>Pocillopora</taxon>
    </lineage>
</organism>
<reference evidence="1 2" key="1">
    <citation type="journal article" date="2018" name="Sci. Rep.">
        <title>Comparative analysis of the Pocillopora damicornis genome highlights role of immune system in coral evolution.</title>
        <authorList>
            <person name="Cunning R."/>
            <person name="Bay R.A."/>
            <person name="Gillette P."/>
            <person name="Baker A.C."/>
            <person name="Traylor-Knowles N."/>
        </authorList>
    </citation>
    <scope>NUCLEOTIDE SEQUENCE [LARGE SCALE GENOMIC DNA]</scope>
    <source>
        <strain evidence="1">RSMAS</strain>
        <tissue evidence="1">Whole animal</tissue>
    </source>
</reference>
<evidence type="ECO:0000313" key="2">
    <source>
        <dbReference type="Proteomes" id="UP000275408"/>
    </source>
</evidence>
<dbReference type="Proteomes" id="UP000275408">
    <property type="component" value="Unassembled WGS sequence"/>
</dbReference>
<dbReference type="EMBL" id="RCHS01001527">
    <property type="protein sequence ID" value="RMX53061.1"/>
    <property type="molecule type" value="Genomic_DNA"/>
</dbReference>
<keyword evidence="2" id="KW-1185">Reference proteome</keyword>
<protein>
    <submittedName>
        <fullName evidence="1">Uncharacterized protein</fullName>
    </submittedName>
</protein>
<name>A0A3M6UHE9_POCDA</name>
<sequence>MRVQSITLY</sequence>
<comment type="caution">
    <text evidence="1">The sequence shown here is derived from an EMBL/GenBank/DDBJ whole genome shotgun (WGS) entry which is preliminary data.</text>
</comment>
<accession>A0A3M6UHE9</accession>
<evidence type="ECO:0000313" key="1">
    <source>
        <dbReference type="EMBL" id="RMX53061.1"/>
    </source>
</evidence>
<proteinExistence type="predicted"/>